<accession>R0KPS3</accession>
<keyword evidence="2" id="KW-1185">Reference proteome</keyword>
<dbReference type="AlphaFoldDB" id="R0KPS3"/>
<dbReference type="Proteomes" id="UP000016927">
    <property type="component" value="Unassembled WGS sequence"/>
</dbReference>
<organism evidence="1 2">
    <name type="scientific">Nosema bombycis (strain CQ1 / CVCC 102059)</name>
    <name type="common">Microsporidian parasite</name>
    <name type="synonym">Pebrine of silkworm</name>
    <dbReference type="NCBI Taxonomy" id="578461"/>
    <lineage>
        <taxon>Eukaryota</taxon>
        <taxon>Fungi</taxon>
        <taxon>Fungi incertae sedis</taxon>
        <taxon>Microsporidia</taxon>
        <taxon>Nosematidae</taxon>
        <taxon>Nosema</taxon>
    </lineage>
</organism>
<evidence type="ECO:0000313" key="1">
    <source>
        <dbReference type="EMBL" id="EOB12192.1"/>
    </source>
</evidence>
<dbReference type="InterPro" id="IPR047002">
    <property type="entry name" value="Tcp10_C_sf"/>
</dbReference>
<proteinExistence type="predicted"/>
<dbReference type="OrthoDB" id="10252174at2759"/>
<dbReference type="HOGENOM" id="CLU_131641_0_0_1"/>
<sequence length="174" mass="20935">MIHIPTYTISCPYFPYPHILPYPYPSPLHKHPHIIPLIFMRQLLKFKLDYINTLMDKIESKKRTSLVDILREEIEKLKKLNSEYKDALDSKKVIHKEVHPNKVRYYLKDGSTYVIRNNKYKYLYDNKTKIMTYEFSNGQIERTMPYGIKEIRYPDGSIVIKSDEKEYEVINKKE</sequence>
<dbReference type="VEuPathDB" id="MicrosporidiaDB:NBO_507g0007"/>
<reference evidence="1 2" key="1">
    <citation type="journal article" date="2013" name="BMC Genomics">
        <title>Comparative genomics of parasitic silkworm microsporidia reveal an association between genome expansion and host adaptation.</title>
        <authorList>
            <person name="Pan G."/>
            <person name="Xu J."/>
            <person name="Li T."/>
            <person name="Xia Q."/>
            <person name="Liu S.L."/>
            <person name="Zhang G."/>
            <person name="Li S."/>
            <person name="Li C."/>
            <person name="Liu H."/>
            <person name="Yang L."/>
            <person name="Liu T."/>
            <person name="Zhang X."/>
            <person name="Wu Z."/>
            <person name="Fan W."/>
            <person name="Dang X."/>
            <person name="Xiang H."/>
            <person name="Tao M."/>
            <person name="Li Y."/>
            <person name="Hu J."/>
            <person name="Li Z."/>
            <person name="Lin L."/>
            <person name="Luo J."/>
            <person name="Geng L."/>
            <person name="Wang L."/>
            <person name="Long M."/>
            <person name="Wan Y."/>
            <person name="He N."/>
            <person name="Zhang Z."/>
            <person name="Lu C."/>
            <person name="Keeling P.J."/>
            <person name="Wang J."/>
            <person name="Xiang Z."/>
            <person name="Zhou Z."/>
        </authorList>
    </citation>
    <scope>NUCLEOTIDE SEQUENCE [LARGE SCALE GENOMIC DNA]</scope>
    <source>
        <strain evidence="2">CQ1 / CVCC 102059</strain>
    </source>
</reference>
<dbReference type="Gene3D" id="2.60.450.20">
    <property type="match status" value="1"/>
</dbReference>
<evidence type="ECO:0000313" key="2">
    <source>
        <dbReference type="Proteomes" id="UP000016927"/>
    </source>
</evidence>
<evidence type="ECO:0008006" key="3">
    <source>
        <dbReference type="Google" id="ProtNLM"/>
    </source>
</evidence>
<gene>
    <name evidence="1" type="ORF">NBO_507g0007</name>
</gene>
<dbReference type="EMBL" id="KB909415">
    <property type="protein sequence ID" value="EOB12192.1"/>
    <property type="molecule type" value="Genomic_DNA"/>
</dbReference>
<name>R0KPS3_NOSB1</name>
<protein>
    <recommendedName>
        <fullName evidence="3">Centromere protein J C-terminal domain-containing protein</fullName>
    </recommendedName>
</protein>